<gene>
    <name evidence="10" type="ORF">KCG44_02480</name>
</gene>
<evidence type="ECO:0000256" key="3">
    <source>
        <dbReference type="ARBA" id="ARBA00022475"/>
    </source>
</evidence>
<protein>
    <submittedName>
        <fullName evidence="10">Multidrug efflux SMR transporter</fullName>
    </submittedName>
</protein>
<evidence type="ECO:0000256" key="9">
    <source>
        <dbReference type="SAM" id="Phobius"/>
    </source>
</evidence>
<dbReference type="Proteomes" id="UP000722336">
    <property type="component" value="Unassembled WGS sequence"/>
</dbReference>
<keyword evidence="5 9" id="KW-1133">Transmembrane helix</keyword>
<comment type="subcellular location">
    <subcellularLocation>
        <location evidence="1 8">Cell membrane</location>
        <topology evidence="1 8">Multi-pass membrane protein</topology>
    </subcellularLocation>
</comment>
<evidence type="ECO:0000256" key="7">
    <source>
        <dbReference type="ARBA" id="ARBA00038032"/>
    </source>
</evidence>
<dbReference type="EMBL" id="JAGSPA010000001">
    <property type="protein sequence ID" value="MBV7255648.1"/>
    <property type="molecule type" value="Genomic_DNA"/>
</dbReference>
<comment type="similarity">
    <text evidence="7 8">Belongs to the drug/metabolite transporter (DMT) superfamily. Small multidrug resistance (SMR) (TC 2.A.7.1) family.</text>
</comment>
<organism evidence="10 11">
    <name type="scientific">Pacificimonas pallii</name>
    <dbReference type="NCBI Taxonomy" id="2827236"/>
    <lineage>
        <taxon>Bacteria</taxon>
        <taxon>Pseudomonadati</taxon>
        <taxon>Pseudomonadota</taxon>
        <taxon>Alphaproteobacteria</taxon>
        <taxon>Sphingomonadales</taxon>
        <taxon>Sphingosinicellaceae</taxon>
        <taxon>Pacificimonas</taxon>
    </lineage>
</organism>
<comment type="caution">
    <text evidence="10">The sequence shown here is derived from an EMBL/GenBank/DDBJ whole genome shotgun (WGS) entry which is preliminary data.</text>
</comment>
<evidence type="ECO:0000256" key="1">
    <source>
        <dbReference type="ARBA" id="ARBA00004651"/>
    </source>
</evidence>
<dbReference type="Pfam" id="PF00893">
    <property type="entry name" value="Multi_Drug_Res"/>
    <property type="match status" value="1"/>
</dbReference>
<dbReference type="InterPro" id="IPR045324">
    <property type="entry name" value="Small_multidrug_res"/>
</dbReference>
<evidence type="ECO:0000256" key="8">
    <source>
        <dbReference type="RuleBase" id="RU003942"/>
    </source>
</evidence>
<evidence type="ECO:0000313" key="10">
    <source>
        <dbReference type="EMBL" id="MBV7255648.1"/>
    </source>
</evidence>
<dbReference type="PANTHER" id="PTHR30561:SF1">
    <property type="entry name" value="MULTIDRUG TRANSPORTER EMRE"/>
    <property type="match status" value="1"/>
</dbReference>
<sequence>MAAWGFLAIAISLEVAGTFLLKLSDGFRLWHWGALSILCYSSCFWMLAPAMKVLPIGVVYAIWAGVGIVAASLIGVLVFGERLGPIQLGCIALVLVGSIGLRLTTTS</sequence>
<feature type="transmembrane region" description="Helical" evidence="9">
    <location>
        <begin position="27"/>
        <end position="48"/>
    </location>
</feature>
<keyword evidence="3" id="KW-1003">Cell membrane</keyword>
<reference evidence="10 11" key="1">
    <citation type="submission" date="2021-04" db="EMBL/GenBank/DDBJ databases">
        <authorList>
            <person name="Pira H."/>
            <person name="Risdian C."/>
            <person name="Wink J."/>
        </authorList>
    </citation>
    <scope>NUCLEOTIDE SEQUENCE [LARGE SCALE GENOMIC DNA]</scope>
    <source>
        <strain evidence="10 11">WHA3</strain>
    </source>
</reference>
<keyword evidence="6 9" id="KW-0472">Membrane</keyword>
<feature type="transmembrane region" description="Helical" evidence="9">
    <location>
        <begin position="86"/>
        <end position="104"/>
    </location>
</feature>
<proteinExistence type="inferred from homology"/>
<evidence type="ECO:0000256" key="2">
    <source>
        <dbReference type="ARBA" id="ARBA00022448"/>
    </source>
</evidence>
<feature type="transmembrane region" description="Helical" evidence="9">
    <location>
        <begin position="60"/>
        <end position="80"/>
    </location>
</feature>
<dbReference type="InterPro" id="IPR000390">
    <property type="entry name" value="Small_drug/metabolite_transptr"/>
</dbReference>
<evidence type="ECO:0000256" key="6">
    <source>
        <dbReference type="ARBA" id="ARBA00023136"/>
    </source>
</evidence>
<evidence type="ECO:0000256" key="5">
    <source>
        <dbReference type="ARBA" id="ARBA00022989"/>
    </source>
</evidence>
<dbReference type="PANTHER" id="PTHR30561">
    <property type="entry name" value="SMR FAMILY PROTON-DEPENDENT DRUG EFFLUX TRANSPORTER SUGE"/>
    <property type="match status" value="1"/>
</dbReference>
<keyword evidence="11" id="KW-1185">Reference proteome</keyword>
<name>A0ABS6SC31_9SPHN</name>
<keyword evidence="4 8" id="KW-0812">Transmembrane</keyword>
<evidence type="ECO:0000313" key="11">
    <source>
        <dbReference type="Proteomes" id="UP000722336"/>
    </source>
</evidence>
<evidence type="ECO:0000256" key="4">
    <source>
        <dbReference type="ARBA" id="ARBA00022692"/>
    </source>
</evidence>
<keyword evidence="2" id="KW-0813">Transport</keyword>
<accession>A0ABS6SC31</accession>